<dbReference type="Pfam" id="PF01283">
    <property type="entry name" value="Ribosomal_S26e"/>
    <property type="match status" value="1"/>
</dbReference>
<dbReference type="PANTHER" id="PTHR12538:SF0">
    <property type="entry name" value="40S RIBOSOMAL PROTEIN S26"/>
    <property type="match status" value="1"/>
</dbReference>
<evidence type="ECO:0000256" key="2">
    <source>
        <dbReference type="ARBA" id="ARBA00022980"/>
    </source>
</evidence>
<reference evidence="6" key="1">
    <citation type="submission" date="2022-08" db="EMBL/GenBank/DDBJ databases">
        <title>Novel sulphate-reducing endosymbionts in the free-living metamonad Anaeramoeba.</title>
        <authorList>
            <person name="Jerlstrom-Hultqvist J."/>
            <person name="Cepicka I."/>
            <person name="Gallot-Lavallee L."/>
            <person name="Salas-Leiva D."/>
            <person name="Curtis B.A."/>
            <person name="Zahonova K."/>
            <person name="Pipaliya S."/>
            <person name="Dacks J."/>
            <person name="Roger A.J."/>
        </authorList>
    </citation>
    <scope>NUCLEOTIDE SEQUENCE</scope>
    <source>
        <strain evidence="6">Busselton2</strain>
    </source>
</reference>
<dbReference type="GO" id="GO:0003729">
    <property type="term" value="F:mRNA binding"/>
    <property type="evidence" value="ECO:0007669"/>
    <property type="project" value="TreeGrafter"/>
</dbReference>
<dbReference type="Gene3D" id="3.30.1740.20">
    <property type="entry name" value="Ribosomal protein S26e"/>
    <property type="match status" value="1"/>
</dbReference>
<organism evidence="6 7">
    <name type="scientific">Anaeramoeba flamelloides</name>
    <dbReference type="NCBI Taxonomy" id="1746091"/>
    <lineage>
        <taxon>Eukaryota</taxon>
        <taxon>Metamonada</taxon>
        <taxon>Anaeramoebidae</taxon>
        <taxon>Anaeramoeba</taxon>
    </lineage>
</organism>
<comment type="similarity">
    <text evidence="1 4">Belongs to the eukaryotic ribosomal protein eS26 family.</text>
</comment>
<proteinExistence type="inferred from homology"/>
<sequence length="173" mass="19845">MTKKRRNNGRGKKGRGHTKFVRCDNCYRAVPKDKAIKRFNVQNIVDNTSIRDISNSSVYVEYELPKTYMKSNLCVSCAIHRKLVRVRSRTDRRKRDPPRRRGRGRGGRGRGRGRGQQRGRGRGRGQQRGRGRGRGRGQQRGRGRGRGQQGGRGRGRGQNHENKFSRFGKSTKN</sequence>
<evidence type="ECO:0000313" key="6">
    <source>
        <dbReference type="EMBL" id="KAJ3445893.1"/>
    </source>
</evidence>
<accession>A0AAV8A007</accession>
<protein>
    <recommendedName>
        <fullName evidence="4">40S ribosomal protein S26</fullName>
    </recommendedName>
</protein>
<comment type="caution">
    <text evidence="6">The sequence shown here is derived from an EMBL/GenBank/DDBJ whole genome shotgun (WGS) entry which is preliminary data.</text>
</comment>
<keyword evidence="2 4" id="KW-0689">Ribosomal protein</keyword>
<feature type="region of interest" description="Disordered" evidence="5">
    <location>
        <begin position="86"/>
        <end position="173"/>
    </location>
</feature>
<feature type="compositionally biased region" description="Basic residues" evidence="5">
    <location>
        <begin position="86"/>
        <end position="145"/>
    </location>
</feature>
<dbReference type="GO" id="GO:0006412">
    <property type="term" value="P:translation"/>
    <property type="evidence" value="ECO:0007669"/>
    <property type="project" value="InterPro"/>
</dbReference>
<gene>
    <name evidence="6" type="ORF">M0812_11781</name>
</gene>
<dbReference type="AlphaFoldDB" id="A0AAV8A007"/>
<evidence type="ECO:0000256" key="4">
    <source>
        <dbReference type="RuleBase" id="RU363128"/>
    </source>
</evidence>
<dbReference type="GO" id="GO:0022627">
    <property type="term" value="C:cytosolic small ribosomal subunit"/>
    <property type="evidence" value="ECO:0007669"/>
    <property type="project" value="TreeGrafter"/>
</dbReference>
<evidence type="ECO:0000313" key="7">
    <source>
        <dbReference type="Proteomes" id="UP001146793"/>
    </source>
</evidence>
<dbReference type="InterPro" id="IPR038551">
    <property type="entry name" value="Ribosomal_eS26_sf"/>
</dbReference>
<name>A0AAV8A007_9EUKA</name>
<dbReference type="InterPro" id="IPR000892">
    <property type="entry name" value="Ribosomal_eS26"/>
</dbReference>
<dbReference type="PANTHER" id="PTHR12538">
    <property type="entry name" value="40S RIBOSOMAL PROTEIN S26"/>
    <property type="match status" value="1"/>
</dbReference>
<keyword evidence="3 4" id="KW-0687">Ribonucleoprotein</keyword>
<evidence type="ECO:0000256" key="3">
    <source>
        <dbReference type="ARBA" id="ARBA00023274"/>
    </source>
</evidence>
<dbReference type="GO" id="GO:0003735">
    <property type="term" value="F:structural constituent of ribosome"/>
    <property type="evidence" value="ECO:0007669"/>
    <property type="project" value="InterPro"/>
</dbReference>
<dbReference type="Proteomes" id="UP001146793">
    <property type="component" value="Unassembled WGS sequence"/>
</dbReference>
<dbReference type="EMBL" id="JANTQA010000023">
    <property type="protein sequence ID" value="KAJ3445893.1"/>
    <property type="molecule type" value="Genomic_DNA"/>
</dbReference>
<evidence type="ECO:0000256" key="5">
    <source>
        <dbReference type="SAM" id="MobiDB-lite"/>
    </source>
</evidence>
<evidence type="ECO:0000256" key="1">
    <source>
        <dbReference type="ARBA" id="ARBA00008596"/>
    </source>
</evidence>